<dbReference type="SUPFAM" id="SSF49899">
    <property type="entry name" value="Concanavalin A-like lectins/glucanases"/>
    <property type="match status" value="1"/>
</dbReference>
<keyword evidence="3" id="KW-0472">Membrane</keyword>
<dbReference type="InterPro" id="IPR001870">
    <property type="entry name" value="B30.2/SPRY"/>
</dbReference>
<evidence type="ECO:0000256" key="2">
    <source>
        <dbReference type="ARBA" id="ARBA00023157"/>
    </source>
</evidence>
<dbReference type="SMART" id="SM00589">
    <property type="entry name" value="PRY"/>
    <property type="match status" value="1"/>
</dbReference>
<dbReference type="RefSeq" id="XP_008706502.1">
    <property type="nucleotide sequence ID" value="XM_008708280.2"/>
</dbReference>
<dbReference type="InterPro" id="IPR003879">
    <property type="entry name" value="Butyrophylin_SPRY"/>
</dbReference>
<dbReference type="InterPro" id="IPR003877">
    <property type="entry name" value="SPRY_dom"/>
</dbReference>
<dbReference type="SMART" id="SM00406">
    <property type="entry name" value="IGv"/>
    <property type="match status" value="1"/>
</dbReference>
<evidence type="ECO:0000259" key="5">
    <source>
        <dbReference type="PROSITE" id="PS50188"/>
    </source>
</evidence>
<dbReference type="Pfam" id="PF00622">
    <property type="entry name" value="SPRY"/>
    <property type="match status" value="1"/>
</dbReference>
<dbReference type="SMART" id="SM00409">
    <property type="entry name" value="IG"/>
    <property type="match status" value="1"/>
</dbReference>
<accession>A0A384DHI1</accession>
<feature type="domain" description="B30.2/SPRY" evidence="5">
    <location>
        <begin position="201"/>
        <end position="371"/>
    </location>
</feature>
<comment type="similarity">
    <text evidence="1">Belongs to the immunoglobulin superfamily. BTN/MOG family.</text>
</comment>
<organism evidence="7 8">
    <name type="scientific">Ursus maritimus</name>
    <name type="common">Polar bear</name>
    <name type="synonym">Thalarctos maritimus</name>
    <dbReference type="NCBI Taxonomy" id="29073"/>
    <lineage>
        <taxon>Eukaryota</taxon>
        <taxon>Metazoa</taxon>
        <taxon>Chordata</taxon>
        <taxon>Craniata</taxon>
        <taxon>Vertebrata</taxon>
        <taxon>Euteleostomi</taxon>
        <taxon>Mammalia</taxon>
        <taxon>Eutheria</taxon>
        <taxon>Laurasiatheria</taxon>
        <taxon>Carnivora</taxon>
        <taxon>Caniformia</taxon>
        <taxon>Ursidae</taxon>
        <taxon>Ursus</taxon>
    </lineage>
</organism>
<dbReference type="SUPFAM" id="SSF48726">
    <property type="entry name" value="Immunoglobulin"/>
    <property type="match status" value="1"/>
</dbReference>
<dbReference type="InterPro" id="IPR036179">
    <property type="entry name" value="Ig-like_dom_sf"/>
</dbReference>
<dbReference type="InterPro" id="IPR006574">
    <property type="entry name" value="PRY"/>
</dbReference>
<reference evidence="8" key="1">
    <citation type="submission" date="2025-08" db="UniProtKB">
        <authorList>
            <consortium name="RefSeq"/>
        </authorList>
    </citation>
    <scope>IDENTIFICATION</scope>
    <source>
        <tissue evidence="8">Whole blood</tissue>
    </source>
</reference>
<feature type="transmembrane region" description="Helical" evidence="3">
    <location>
        <begin position="159"/>
        <end position="183"/>
    </location>
</feature>
<dbReference type="InterPro" id="IPR043136">
    <property type="entry name" value="B30.2/SPRY_sf"/>
</dbReference>
<dbReference type="STRING" id="29073.ENSUMAP00000000596"/>
<evidence type="ECO:0000256" key="3">
    <source>
        <dbReference type="SAM" id="Phobius"/>
    </source>
</evidence>
<keyword evidence="7" id="KW-1185">Reference proteome</keyword>
<dbReference type="InterPro" id="IPR050143">
    <property type="entry name" value="TRIM/RBCC"/>
</dbReference>
<dbReference type="FunFam" id="2.60.120.920:FF:000004">
    <property type="entry name" value="Butyrophilin subfamily 1 member A1"/>
    <property type="match status" value="1"/>
</dbReference>
<feature type="signal peptide" evidence="4">
    <location>
        <begin position="1"/>
        <end position="32"/>
    </location>
</feature>
<dbReference type="PROSITE" id="PS50835">
    <property type="entry name" value="IG_LIKE"/>
    <property type="match status" value="1"/>
</dbReference>
<dbReference type="PROSITE" id="PS50188">
    <property type="entry name" value="B302_SPRY"/>
    <property type="match status" value="1"/>
</dbReference>
<feature type="chain" id="PRO_5017037771" evidence="4">
    <location>
        <begin position="33"/>
        <end position="371"/>
    </location>
</feature>
<keyword evidence="2" id="KW-1015">Disulfide bond</keyword>
<dbReference type="PANTHER" id="PTHR24103">
    <property type="entry name" value="E3 UBIQUITIN-PROTEIN LIGASE TRIM"/>
    <property type="match status" value="1"/>
</dbReference>
<dbReference type="InterPro" id="IPR013320">
    <property type="entry name" value="ConA-like_dom_sf"/>
</dbReference>
<dbReference type="PRINTS" id="PR01407">
    <property type="entry name" value="BUTYPHLNCDUF"/>
</dbReference>
<dbReference type="Gene3D" id="2.60.40.10">
    <property type="entry name" value="Immunoglobulins"/>
    <property type="match status" value="1"/>
</dbReference>
<dbReference type="CDD" id="cd05713">
    <property type="entry name" value="IgV_MOG_like"/>
    <property type="match status" value="1"/>
</dbReference>
<dbReference type="InterPro" id="IPR007110">
    <property type="entry name" value="Ig-like_dom"/>
</dbReference>
<evidence type="ECO:0000313" key="7">
    <source>
        <dbReference type="Proteomes" id="UP000261680"/>
    </source>
</evidence>
<dbReference type="Pfam" id="PF13765">
    <property type="entry name" value="PRY"/>
    <property type="match status" value="1"/>
</dbReference>
<evidence type="ECO:0000313" key="8">
    <source>
        <dbReference type="RefSeq" id="XP_008706502.1"/>
    </source>
</evidence>
<gene>
    <name evidence="8" type="primary">LOC103678863</name>
</gene>
<dbReference type="CDD" id="cd13733">
    <property type="entry name" value="SPRY_PRY_C-I_1"/>
    <property type="match status" value="1"/>
</dbReference>
<dbReference type="Pfam" id="PF07686">
    <property type="entry name" value="V-set"/>
    <property type="match status" value="1"/>
</dbReference>
<keyword evidence="3" id="KW-0812">Transmembrane</keyword>
<dbReference type="InterPro" id="IPR013783">
    <property type="entry name" value="Ig-like_fold"/>
</dbReference>
<feature type="domain" description="Ig-like" evidence="6">
    <location>
        <begin position="29"/>
        <end position="147"/>
    </location>
</feature>
<keyword evidence="3" id="KW-1133">Transmembrane helix</keyword>
<dbReference type="Proteomes" id="UP000261680">
    <property type="component" value="Unplaced"/>
</dbReference>
<evidence type="ECO:0000256" key="1">
    <source>
        <dbReference type="ARBA" id="ARBA00007591"/>
    </source>
</evidence>
<proteinExistence type="inferred from homology"/>
<keyword evidence="4" id="KW-0732">Signal</keyword>
<evidence type="ECO:0000256" key="4">
    <source>
        <dbReference type="SAM" id="SignalP"/>
    </source>
</evidence>
<dbReference type="FunFam" id="2.60.40.10:FF:000208">
    <property type="entry name" value="Butyrophilin subfamily 1 member A1"/>
    <property type="match status" value="1"/>
</dbReference>
<dbReference type="KEGG" id="umr:103678863"/>
<dbReference type="InterPro" id="IPR013106">
    <property type="entry name" value="Ig_V-set"/>
</dbReference>
<dbReference type="AlphaFoldDB" id="A0A384DHI1"/>
<name>A0A384DHI1_URSMA</name>
<dbReference type="InterPro" id="IPR003599">
    <property type="entry name" value="Ig_sub"/>
</dbReference>
<dbReference type="OrthoDB" id="6105938at2759"/>
<sequence>MANARDPVIFPPSCSIVFIILQLLSCSVPAKGKADFSVCGPGKTVLAVLGENVELPCHLSLNISAKDMELRWYRDQPSQVVHLHKNGTDLKEEQMREYQGRTTFLSARLDQGKATVKIHNVTVFDNGTFHCNFKDGTVSAEARLLLTVAAPLSRSFPSMAWRTVLPLILTMAGLATVGATCLFQKCQKDRNMVQLEEATLYRAEKQHSQGWTEDKVINVSPSLDPDTASPKLALSEDGKSVRRLFFDQELPDVPSRFDQDPCVLAREQFSAGRYYWEVQVGHRKAWNVGVCLESLDRKGRIPKAPQHGLWALELYKKTFWALAFPRVRLHPPEPLHQVGILLDCDAGTVSFYNVDNGSLIYIFSTLCSSLS</sequence>
<evidence type="ECO:0000259" key="6">
    <source>
        <dbReference type="PROSITE" id="PS50835"/>
    </source>
</evidence>
<protein>
    <submittedName>
        <fullName evidence="8">Erythroid membrane-associated protein-like</fullName>
    </submittedName>
</protein>
<dbReference type="GeneID" id="103678863"/>
<dbReference type="SMART" id="SM00449">
    <property type="entry name" value="SPRY"/>
    <property type="match status" value="1"/>
</dbReference>
<dbReference type="Gene3D" id="2.60.120.920">
    <property type="match status" value="1"/>
</dbReference>